<name>A0A0F7UFG9_NEOCL</name>
<accession>A0A0F7UFG9</accession>
<feature type="compositionally biased region" description="Polar residues" evidence="1">
    <location>
        <begin position="75"/>
        <end position="89"/>
    </location>
</feature>
<protein>
    <submittedName>
        <fullName evidence="2">Uncharacterized protein</fullName>
    </submittedName>
</protein>
<dbReference type="AlphaFoldDB" id="A0A0F7UFG9"/>
<reference evidence="2" key="1">
    <citation type="journal article" date="2015" name="PLoS ONE">
        <title>Comprehensive Evaluation of Toxoplasma gondii VEG and Neospora caninum LIV Genomes with Tachyzoite Stage Transcriptome and Proteome Defines Novel Transcript Features.</title>
        <authorList>
            <person name="Ramaprasad A."/>
            <person name="Mourier T."/>
            <person name="Naeem R."/>
            <person name="Malas T.B."/>
            <person name="Moussa E."/>
            <person name="Panigrahi A."/>
            <person name="Vermont S.J."/>
            <person name="Otto T.D."/>
            <person name="Wastling J."/>
            <person name="Pain A."/>
        </authorList>
    </citation>
    <scope>NUCLEOTIDE SEQUENCE</scope>
    <source>
        <strain evidence="2">Liverpool</strain>
    </source>
</reference>
<sequence>MTLWHRLERLCTSTPAETRPALFTNLPSMAASELCKVTFSRLSMCRPGLPRRSACTLETQRGGGGKPIRFRKTRATGQAPSPREPTSTVDALDACSRFSCCEETAERQRLGPQYRVREERTDDLGFSPRSYFPCESPFRSSTLSFAPPPSFSRSPVCQESSASTCLPRHREETDPIVPQAHTPHAAPLAGVVLVHRFSCRPPSSTRSLHSSQEARVSLRSGKRHNMIGGLGFCQGSDPWSQGSASSGQRYFAADASLHERKTERDSALLEGAARLAGKDKESRASWSLLPTASGSPSRRESDVPLSPVAGGSKAMIDRNSFYSLEEMRKENRRGTPVDFRQYMRSLLPLRLWDSSTPSTPASTGKSSSSLFLSYSLLPAITFKKYREGMHAAHHYPSRLLPPTQSAPLPSNVLVTPFTPHSPLALKGMSLANYAGVATGKTRKAGQPLSVNKDLSGNLHQPQMPVPLTERCANRLTLLFLFTDQPPHGELKDLLKWQRDLEAHPEYSALVYPPGPSRAAGAGGRREDGASQPSAMYFNLQRNAREAKTHLGNEDLYQVAYLCSESSSYFLRWLSLRSMRHIARHFGPQMDRHAAVGNSAFSLNDCAPSLWGAFLAHAGEGGRKIVEATGLTFRPEMVTTMLIDRTGLVRWHAVGAPTDEAVQLLIDAMKALRREVPGGVRSRTRLNL</sequence>
<feature type="compositionally biased region" description="Polar residues" evidence="1">
    <location>
        <begin position="286"/>
        <end position="296"/>
    </location>
</feature>
<proteinExistence type="predicted"/>
<feature type="region of interest" description="Disordered" evidence="1">
    <location>
        <begin position="511"/>
        <end position="530"/>
    </location>
</feature>
<evidence type="ECO:0000313" key="2">
    <source>
        <dbReference type="EMBL" id="CEL67370.1"/>
    </source>
</evidence>
<organism evidence="2">
    <name type="scientific">Neospora caninum (strain Liverpool)</name>
    <dbReference type="NCBI Taxonomy" id="572307"/>
    <lineage>
        <taxon>Eukaryota</taxon>
        <taxon>Sar</taxon>
        <taxon>Alveolata</taxon>
        <taxon>Apicomplexa</taxon>
        <taxon>Conoidasida</taxon>
        <taxon>Coccidia</taxon>
        <taxon>Eucoccidiorida</taxon>
        <taxon>Eimeriorina</taxon>
        <taxon>Sarcocystidae</taxon>
        <taxon>Neospora</taxon>
    </lineage>
</organism>
<feature type="region of interest" description="Disordered" evidence="1">
    <location>
        <begin position="286"/>
        <end position="311"/>
    </location>
</feature>
<gene>
    <name evidence="2" type="ORF">BN1204_031710</name>
</gene>
<dbReference type="EMBL" id="LN714483">
    <property type="protein sequence ID" value="CEL67370.1"/>
    <property type="molecule type" value="Genomic_DNA"/>
</dbReference>
<evidence type="ECO:0000256" key="1">
    <source>
        <dbReference type="SAM" id="MobiDB-lite"/>
    </source>
</evidence>
<feature type="region of interest" description="Disordered" evidence="1">
    <location>
        <begin position="56"/>
        <end position="89"/>
    </location>
</feature>